<name>R9P6S0_PSEHS</name>
<dbReference type="AlphaFoldDB" id="R9P6S0"/>
<feature type="region of interest" description="Disordered" evidence="1">
    <location>
        <begin position="1"/>
        <end position="29"/>
    </location>
</feature>
<protein>
    <submittedName>
        <fullName evidence="2">Putative transcription factor</fullName>
    </submittedName>
</protein>
<dbReference type="RefSeq" id="XP_012190690.1">
    <property type="nucleotide sequence ID" value="XM_012335300.1"/>
</dbReference>
<gene>
    <name evidence="2" type="ORF">PHSY_004687</name>
</gene>
<dbReference type="GeneID" id="24109969"/>
<dbReference type="Proteomes" id="UP000014071">
    <property type="component" value="Unassembled WGS sequence"/>
</dbReference>
<organism evidence="2 3">
    <name type="scientific">Pseudozyma hubeiensis (strain SY62)</name>
    <name type="common">Yeast</name>
    <dbReference type="NCBI Taxonomy" id="1305764"/>
    <lineage>
        <taxon>Eukaryota</taxon>
        <taxon>Fungi</taxon>
        <taxon>Dikarya</taxon>
        <taxon>Basidiomycota</taxon>
        <taxon>Ustilaginomycotina</taxon>
        <taxon>Ustilaginomycetes</taxon>
        <taxon>Ustilaginales</taxon>
        <taxon>Ustilaginaceae</taxon>
        <taxon>Pseudozyma</taxon>
    </lineage>
</organism>
<evidence type="ECO:0000313" key="2">
    <source>
        <dbReference type="EMBL" id="GAC97103.1"/>
    </source>
</evidence>
<keyword evidence="3" id="KW-1185">Reference proteome</keyword>
<accession>R9P6S0</accession>
<evidence type="ECO:0000256" key="1">
    <source>
        <dbReference type="SAM" id="MobiDB-lite"/>
    </source>
</evidence>
<dbReference type="HOGENOM" id="CLU_2513617_0_0_1"/>
<sequence length="85" mass="9067">MRLRCGAVRCDEKMDPDSSADSGDESGESDALLSLPASLFPVGRFLREFPTLVILSLFHSPSSAAQEPRSEGKAVPGILSGWTLC</sequence>
<evidence type="ECO:0000313" key="3">
    <source>
        <dbReference type="Proteomes" id="UP000014071"/>
    </source>
</evidence>
<reference evidence="3" key="1">
    <citation type="journal article" date="2013" name="Genome Announc.">
        <title>Draft genome sequence of the basidiomycetous yeast-like fungus Pseudozyma hubeiensis SY62, which produces an abundant amount of the biosurfactant mannosylerythritol lipids.</title>
        <authorList>
            <person name="Konishi M."/>
            <person name="Hatada Y."/>
            <person name="Horiuchi J."/>
        </authorList>
    </citation>
    <scope>NUCLEOTIDE SEQUENCE [LARGE SCALE GENOMIC DNA]</scope>
    <source>
        <strain evidence="3">SY62</strain>
    </source>
</reference>
<dbReference type="EMBL" id="DF238808">
    <property type="protein sequence ID" value="GAC97103.1"/>
    <property type="molecule type" value="Genomic_DNA"/>
</dbReference>
<feature type="region of interest" description="Disordered" evidence="1">
    <location>
        <begin position="63"/>
        <end position="85"/>
    </location>
</feature>
<proteinExistence type="predicted"/>